<dbReference type="Ensembl" id="ENSFHET00000034997.1">
    <property type="protein sequence ID" value="ENSFHEP00000034249.1"/>
    <property type="gene ID" value="ENSFHEG00000021854.1"/>
</dbReference>
<dbReference type="STRING" id="8078.ENSFHEP00000034249"/>
<evidence type="ECO:0000313" key="4">
    <source>
        <dbReference type="Proteomes" id="UP000265000"/>
    </source>
</evidence>
<accession>A0A3Q2R1E4</accession>
<feature type="compositionally biased region" description="Basic and acidic residues" evidence="1">
    <location>
        <begin position="617"/>
        <end position="627"/>
    </location>
</feature>
<dbReference type="GO" id="GO:0008286">
    <property type="term" value="P:insulin receptor signaling pathway"/>
    <property type="evidence" value="ECO:0007669"/>
    <property type="project" value="TreeGrafter"/>
</dbReference>
<dbReference type="InterPro" id="IPR001680">
    <property type="entry name" value="WD40_rpt"/>
</dbReference>
<feature type="compositionally biased region" description="Low complexity" evidence="1">
    <location>
        <begin position="892"/>
        <end position="901"/>
    </location>
</feature>
<evidence type="ECO:0000313" key="3">
    <source>
        <dbReference type="Ensembl" id="ENSFHEP00000034249.1"/>
    </source>
</evidence>
<dbReference type="PANTHER" id="PTHR14435:SF2">
    <property type="entry name" value="ZINC FINGER PROTEIN 106"/>
    <property type="match status" value="1"/>
</dbReference>
<dbReference type="Gene3D" id="2.130.10.10">
    <property type="entry name" value="YVTN repeat-like/Quinoprotein amine dehydrogenase"/>
    <property type="match status" value="2"/>
</dbReference>
<feature type="region of interest" description="Disordered" evidence="1">
    <location>
        <begin position="516"/>
        <end position="664"/>
    </location>
</feature>
<feature type="domain" description="C2H2-type" evidence="2">
    <location>
        <begin position="1266"/>
        <end position="1289"/>
    </location>
</feature>
<keyword evidence="4" id="KW-1185">Reference proteome</keyword>
<dbReference type="SMART" id="SM00355">
    <property type="entry name" value="ZnF_C2H2"/>
    <property type="match status" value="3"/>
</dbReference>
<reference evidence="3" key="2">
    <citation type="submission" date="2025-09" db="UniProtKB">
        <authorList>
            <consortium name="Ensembl"/>
        </authorList>
    </citation>
    <scope>IDENTIFICATION</scope>
</reference>
<feature type="region of interest" description="Disordered" evidence="1">
    <location>
        <begin position="234"/>
        <end position="468"/>
    </location>
</feature>
<dbReference type="Pfam" id="PF00400">
    <property type="entry name" value="WD40"/>
    <property type="match status" value="3"/>
</dbReference>
<dbReference type="PROSITE" id="PS00028">
    <property type="entry name" value="ZINC_FINGER_C2H2_1"/>
    <property type="match status" value="1"/>
</dbReference>
<feature type="compositionally biased region" description="Basic and acidic residues" evidence="1">
    <location>
        <begin position="361"/>
        <end position="373"/>
    </location>
</feature>
<dbReference type="SMART" id="SM00320">
    <property type="entry name" value="WD40"/>
    <property type="match status" value="6"/>
</dbReference>
<feature type="compositionally biased region" description="Polar residues" evidence="1">
    <location>
        <begin position="434"/>
        <end position="466"/>
    </location>
</feature>
<feature type="compositionally biased region" description="Basic and acidic residues" evidence="1">
    <location>
        <begin position="637"/>
        <end position="649"/>
    </location>
</feature>
<evidence type="ECO:0000259" key="2">
    <source>
        <dbReference type="PROSITE" id="PS00028"/>
    </source>
</evidence>
<dbReference type="InterPro" id="IPR036322">
    <property type="entry name" value="WD40_repeat_dom_sf"/>
</dbReference>
<dbReference type="GO" id="GO:0016020">
    <property type="term" value="C:membrane"/>
    <property type="evidence" value="ECO:0007669"/>
    <property type="project" value="TreeGrafter"/>
</dbReference>
<feature type="compositionally biased region" description="Polar residues" evidence="1">
    <location>
        <begin position="954"/>
        <end position="965"/>
    </location>
</feature>
<dbReference type="InterPro" id="IPR013087">
    <property type="entry name" value="Znf_C2H2_type"/>
</dbReference>
<dbReference type="FunFam" id="2.130.10.10:FF:000114">
    <property type="entry name" value="zinc finger protein 106 isoform X1"/>
    <property type="match status" value="1"/>
</dbReference>
<dbReference type="GeneTree" id="ENSGT00940000157336"/>
<feature type="compositionally biased region" description="Basic residues" evidence="1">
    <location>
        <begin position="134"/>
        <end position="152"/>
    </location>
</feature>
<dbReference type="GO" id="GO:0005829">
    <property type="term" value="C:cytosol"/>
    <property type="evidence" value="ECO:0007669"/>
    <property type="project" value="TreeGrafter"/>
</dbReference>
<feature type="region of interest" description="Disordered" evidence="1">
    <location>
        <begin position="127"/>
        <end position="168"/>
    </location>
</feature>
<organism evidence="3 4">
    <name type="scientific">Fundulus heteroclitus</name>
    <name type="common">Killifish</name>
    <name type="synonym">Mummichog</name>
    <dbReference type="NCBI Taxonomy" id="8078"/>
    <lineage>
        <taxon>Eukaryota</taxon>
        <taxon>Metazoa</taxon>
        <taxon>Chordata</taxon>
        <taxon>Craniata</taxon>
        <taxon>Vertebrata</taxon>
        <taxon>Euteleostomi</taxon>
        <taxon>Actinopterygii</taxon>
        <taxon>Neopterygii</taxon>
        <taxon>Teleostei</taxon>
        <taxon>Neoteleostei</taxon>
        <taxon>Acanthomorphata</taxon>
        <taxon>Ovalentaria</taxon>
        <taxon>Atherinomorphae</taxon>
        <taxon>Cyprinodontiformes</taxon>
        <taxon>Fundulidae</taxon>
        <taxon>Fundulus</taxon>
    </lineage>
</organism>
<dbReference type="GO" id="GO:0017124">
    <property type="term" value="F:SH3 domain binding"/>
    <property type="evidence" value="ECO:0007669"/>
    <property type="project" value="TreeGrafter"/>
</dbReference>
<name>A0A3Q2R1E4_FUNHE</name>
<feature type="compositionally biased region" description="Low complexity" evidence="1">
    <location>
        <begin position="271"/>
        <end position="282"/>
    </location>
</feature>
<dbReference type="SUPFAM" id="SSF50978">
    <property type="entry name" value="WD40 repeat-like"/>
    <property type="match status" value="1"/>
</dbReference>
<feature type="compositionally biased region" description="Basic and acidic residues" evidence="1">
    <location>
        <begin position="344"/>
        <end position="355"/>
    </location>
</feature>
<sequence>MADVQVKQEEVQQTPKKNKTPRPSTKAKRVYCILCRKFYLKKESHDHMHSMQHHNELEKVLGKGAFHNCQACKMESLGLDEYGNHILTAQHKVRFKNLKTKNVKSVHLFKTLSSSVIRSILERNKNLKKEEKKAMKKNKKKKKQQAGQRRVKMQQSGVQKKNMDSKGKMLEKSKRLQAVTPNQWEKTHFPGGHGGVIQNKENNISHRQGPPFRPFPNLTWRAPHLPRVPVCQPPRYHHGGQQPSNAHYGNGAYHQENVNRLPTGPYSCHKAAASQSNSSQQNPAVDNSFTSDDFPATGAIVFDSNQGARAQPAQPEVASVRPESSNSSAQEDSEDKSGGPAPIRDVKAMLKEIRRALGVREPCRADREARRQTDNVQAAERSAESREDAEQPAGAPAKTEHVAGSHGPPAHAGVSASAVAPFKQKQASFKKMQVINQEKNPQQMENAVSSNDATSQEASDASTSASGYAGKIKIEANLSKPGKVWVAPKSVAARAEKETVRKPVLDKWLRSKLSKNEMLSGTQRKNLRGRPRFGIELGVQPTHNEGSLRDDDFPLSEGFHWESLPGGGPSVPPPVLPSPYADGLGGRQTPTQTRDSAGQPGVPQQSCSGKTARKVVVKKEPGEDVSNKSHAKKRALSRVEEDGLSDKSSCKKKKKSKKEISEQSHMDQLLAVSLREDELSHSLQNLDTSLIQARNALQAAYTEVQRLLLLKQQFTAEVNGLRQRRIEILQEMQGGYSGANPAESTNTFSLGAASILSGASFPSSLQLSAATLAPDVPLPRPASLTLPTVLVKQEALHTVSAGQASPLFLPPAVQPTADGSTSAHALPPESSSTQNEQETRDQLDHNDEQSSGFAEGTEENLSTEQEPAGDRSADKRQKKASHEDDDGDSDSSVEVVNSNKSDVIDIVESECEESAERGAPARPEEPHASGSVEVSAASTQTSQQCETERKFQPAVNQTNDANQPAESAEEDEPSLGAFSNHTGPVHGLQIHDGRLYTCSGDNTARAYSLLTRECEAVFEGHTNNVNCLLVSSPANALPRLYTGSSDHTIRCYSIKSTKCLEQILLPDRVLCLHIAWHILYAGLASGSVVSHDLKTLKELDVLECHGPRGVSCLSTAQEGARRLLLVGSYDSTISVRDAKSGLLLRTLEGHTKTVLCMKVVNDLVFSGSSDTSVHAHNIHTGELVRIYKGHGHAVTSIVILGKVMVTACLDKLVRVYELQSHDRLQVYGGHSDMVMCMAVHKSVIYTGCYDGSVQAVKLNLMKNYRCWWQGCSLIFGIPEHLTQHLVRDHSNPNLQTVKCRWKECNHFFNTQQSVRQELPEHMQRHVESNSQLQP</sequence>
<dbReference type="Proteomes" id="UP000265000">
    <property type="component" value="Unplaced"/>
</dbReference>
<feature type="region of interest" description="Disordered" evidence="1">
    <location>
        <begin position="184"/>
        <end position="211"/>
    </location>
</feature>
<feature type="compositionally biased region" description="Polar residues" evidence="1">
    <location>
        <begin position="588"/>
        <end position="609"/>
    </location>
</feature>
<protein>
    <submittedName>
        <fullName evidence="3">Zinc finger protein 106-like</fullName>
    </submittedName>
</protein>
<feature type="compositionally biased region" description="Basic residues" evidence="1">
    <location>
        <begin position="16"/>
        <end position="25"/>
    </location>
</feature>
<reference evidence="3" key="1">
    <citation type="submission" date="2025-08" db="UniProtKB">
        <authorList>
            <consortium name="Ensembl"/>
        </authorList>
    </citation>
    <scope>IDENTIFICATION</scope>
</reference>
<feature type="compositionally biased region" description="Basic and acidic residues" evidence="1">
    <location>
        <begin position="837"/>
        <end position="848"/>
    </location>
</feature>
<dbReference type="GO" id="GO:0003723">
    <property type="term" value="F:RNA binding"/>
    <property type="evidence" value="ECO:0007669"/>
    <property type="project" value="InterPro"/>
</dbReference>
<feature type="compositionally biased region" description="Polar residues" evidence="1">
    <location>
        <begin position="936"/>
        <end position="945"/>
    </location>
</feature>
<feature type="region of interest" description="Disordered" evidence="1">
    <location>
        <begin position="810"/>
        <end position="980"/>
    </location>
</feature>
<feature type="compositionally biased region" description="Polar residues" evidence="1">
    <location>
        <begin position="817"/>
        <end position="836"/>
    </location>
</feature>
<evidence type="ECO:0000256" key="1">
    <source>
        <dbReference type="SAM" id="MobiDB-lite"/>
    </source>
</evidence>
<dbReference type="PANTHER" id="PTHR14435">
    <property type="entry name" value="ZINC FINGER PROTEIN 106"/>
    <property type="match status" value="1"/>
</dbReference>
<dbReference type="InterPro" id="IPR042622">
    <property type="entry name" value="Znf106"/>
</dbReference>
<dbReference type="InterPro" id="IPR015943">
    <property type="entry name" value="WD40/YVTN_repeat-like_dom_sf"/>
</dbReference>
<dbReference type="CDD" id="cd00200">
    <property type="entry name" value="WD40"/>
    <property type="match status" value="1"/>
</dbReference>
<feature type="compositionally biased region" description="Basic and acidic residues" evidence="1">
    <location>
        <begin position="1"/>
        <end position="10"/>
    </location>
</feature>
<dbReference type="Gene3D" id="3.30.160.60">
    <property type="entry name" value="Classic Zinc Finger"/>
    <property type="match status" value="1"/>
</dbReference>
<feature type="region of interest" description="Disordered" evidence="1">
    <location>
        <begin position="1"/>
        <end position="25"/>
    </location>
</feature>
<proteinExistence type="predicted"/>